<proteinExistence type="predicted"/>
<evidence type="ECO:0000313" key="2">
    <source>
        <dbReference type="EMBL" id="KAJ1104388.1"/>
    </source>
</evidence>
<protein>
    <submittedName>
        <fullName evidence="2">Uncharacterized protein</fullName>
    </submittedName>
</protein>
<dbReference type="EMBL" id="JANPWB010000013">
    <property type="protein sequence ID" value="KAJ1104388.1"/>
    <property type="molecule type" value="Genomic_DNA"/>
</dbReference>
<gene>
    <name evidence="2" type="ORF">NDU88_001800</name>
</gene>
<dbReference type="Proteomes" id="UP001066276">
    <property type="component" value="Chromosome 9"/>
</dbReference>
<feature type="compositionally biased region" description="Basic and acidic residues" evidence="1">
    <location>
        <begin position="40"/>
        <end position="51"/>
    </location>
</feature>
<evidence type="ECO:0000313" key="3">
    <source>
        <dbReference type="Proteomes" id="UP001066276"/>
    </source>
</evidence>
<name>A0AAV7MQY1_PLEWA</name>
<sequence>MGTSLGITHPEVLPDPNFRFEDAESTTIGEPEKGGSLNWKEGRSEESEVGRSGELVLGSIRLYPLEKTKPQPQQRRHLGVPGAERRQQQRDARAQLTERHRAGAKRSRETPRPYPKRGLRSVLPCV</sequence>
<feature type="compositionally biased region" description="Basic and acidic residues" evidence="1">
    <location>
        <begin position="83"/>
        <end position="111"/>
    </location>
</feature>
<reference evidence="2" key="1">
    <citation type="journal article" date="2022" name="bioRxiv">
        <title>Sequencing and chromosome-scale assembly of the giantPleurodeles waltlgenome.</title>
        <authorList>
            <person name="Brown T."/>
            <person name="Elewa A."/>
            <person name="Iarovenko S."/>
            <person name="Subramanian E."/>
            <person name="Araus A.J."/>
            <person name="Petzold A."/>
            <person name="Susuki M."/>
            <person name="Suzuki K.-i.T."/>
            <person name="Hayashi T."/>
            <person name="Toyoda A."/>
            <person name="Oliveira C."/>
            <person name="Osipova E."/>
            <person name="Leigh N.D."/>
            <person name="Simon A."/>
            <person name="Yun M.H."/>
        </authorList>
    </citation>
    <scope>NUCLEOTIDE SEQUENCE</scope>
    <source>
        <strain evidence="2">20211129_DDA</strain>
        <tissue evidence="2">Liver</tissue>
    </source>
</reference>
<organism evidence="2 3">
    <name type="scientific">Pleurodeles waltl</name>
    <name type="common">Iberian ribbed newt</name>
    <dbReference type="NCBI Taxonomy" id="8319"/>
    <lineage>
        <taxon>Eukaryota</taxon>
        <taxon>Metazoa</taxon>
        <taxon>Chordata</taxon>
        <taxon>Craniata</taxon>
        <taxon>Vertebrata</taxon>
        <taxon>Euteleostomi</taxon>
        <taxon>Amphibia</taxon>
        <taxon>Batrachia</taxon>
        <taxon>Caudata</taxon>
        <taxon>Salamandroidea</taxon>
        <taxon>Salamandridae</taxon>
        <taxon>Pleurodelinae</taxon>
        <taxon>Pleurodeles</taxon>
    </lineage>
</organism>
<accession>A0AAV7MQY1</accession>
<comment type="caution">
    <text evidence="2">The sequence shown here is derived from an EMBL/GenBank/DDBJ whole genome shotgun (WGS) entry which is preliminary data.</text>
</comment>
<dbReference type="AlphaFoldDB" id="A0AAV7MQY1"/>
<keyword evidence="3" id="KW-1185">Reference proteome</keyword>
<evidence type="ECO:0000256" key="1">
    <source>
        <dbReference type="SAM" id="MobiDB-lite"/>
    </source>
</evidence>
<feature type="region of interest" description="Disordered" evidence="1">
    <location>
        <begin position="1"/>
        <end position="126"/>
    </location>
</feature>